<dbReference type="PROSITE" id="PS51257">
    <property type="entry name" value="PROKAR_LIPOPROTEIN"/>
    <property type="match status" value="1"/>
</dbReference>
<dbReference type="InterPro" id="IPR007326">
    <property type="entry name" value="Lipoprotein-assoc_dom"/>
</dbReference>
<feature type="domain" description="Lipoprotein-associated type-17" evidence="3">
    <location>
        <begin position="365"/>
        <end position="444"/>
    </location>
</feature>
<dbReference type="EMBL" id="CP088155">
    <property type="protein sequence ID" value="WYM97305.1"/>
    <property type="molecule type" value="Genomic_DNA"/>
</dbReference>
<reference evidence="4" key="1">
    <citation type="submission" date="2021-11" db="EMBL/GenBank/DDBJ databases">
        <title>The first genome sequence of unculturable Mycoplasma faucium obtained by de novo assembly of metagenomic reads.</title>
        <authorList>
            <person name="Sabat A.J."/>
            <person name="Bathoorn E."/>
            <person name="Akkerboom V."/>
            <person name="Friedrich A.W."/>
        </authorList>
    </citation>
    <scope>NUCLEOTIDE SEQUENCE [LARGE SCALE GENOMIC DNA]</scope>
    <source>
        <strain evidence="4">UMCG-MFM1</strain>
    </source>
</reference>
<evidence type="ECO:0000256" key="1">
    <source>
        <dbReference type="SAM" id="Coils"/>
    </source>
</evidence>
<dbReference type="Proteomes" id="UP001622612">
    <property type="component" value="Chromosome"/>
</dbReference>
<protein>
    <recommendedName>
        <fullName evidence="3">Lipoprotein-associated type-17 domain-containing protein</fullName>
    </recommendedName>
</protein>
<keyword evidence="2" id="KW-0732">Signal</keyword>
<sequence length="1008" mass="117002">MKKKINKKLLCFLLSGSTFIATPLVALSCKNPNTQKNLQDALNGLNIAPKKENGADKEVPHTASDFLSELKKEPLNLNNRRLLEYFDINYKDNDSKQLLANSDTKIDAKVEDDYLKLTVRSTYKDKNDQTKTLSSKEFVFSNFKKEDPEDKAFGKFSKDLTFNLSGYDKSKHLPSEFLSKTNDELLNIFKSSKNLNNYKVTFKIVPNDKEGTVKLIATFSINGKKLNKEIKQEFTGFKGEQTILNNLPNLKAEVKNDLILNELESYKNEFDGEQESNRNKVLRQLFHITNSTGVNVKYTRVELSGTKFTFYYKYYKESNVGSEDNPNKKEILESDERSFTHDFKDIIKKPAEYKDIEKQFNDFAKDLNIKFKNIVNKNNIFSSSIKRDLIEGFSKTSPDFEVVGVSWKFIYDDVKGTLTAEVFFKHKKTNYHLKKTFIETGFKKDKMDNNLPELKFNPSGFTQGNTLDVQRDIIDHITKDKSLLKKYFDILNLQSNHNIEITKMSIVRDATGNLKLALEYKIYRQIPAGTDGNGEQKTTKIYSDLKKVEIDLTNIVKKNNEEEIDKIQKEIGLKNSINKLTKLASQITKEDFEEKLSTKDFDVKYTLTPNDETGELELKLEFTSKSLNTVKKTIIKKYTGFKKDLPEGKALITRNENTDIFNAKAFDNWNTQQLTNNLSEIGTLKKETKDNIHWISSKVYGTKVKITYKIWRKVISGRDNKGNLTHKNVFTEERTIELDFKDIIEKNKVKYNKLKDQIQSIISALAATVIPEGGIYSAFRFEKDNALKELNKALTLYSLAAVKSILNKYNSGFVEQLRKKIDEAKKNIDKVIDEAKELKNKIDNWIKTYNKIQWLTWDIAYPEDKPNSLKKEFRELSELSKKIQEEVINKSDSDVNFLKSVLKPLNDRFNTIEKELIEKFKQTLIYQTAFLSSRIIELKGKLKLEGNKLLDKYYNLSVDWWGKANRINNYASIAEIIDWWEKDVHHSNDDYNQKEKYKQVEELKKFLK</sequence>
<evidence type="ECO:0000256" key="2">
    <source>
        <dbReference type="SAM" id="SignalP"/>
    </source>
</evidence>
<keyword evidence="1" id="KW-0175">Coiled coil</keyword>
<feature type="signal peptide" evidence="2">
    <location>
        <begin position="1"/>
        <end position="20"/>
    </location>
</feature>
<evidence type="ECO:0000313" key="5">
    <source>
        <dbReference type="Proteomes" id="UP001622612"/>
    </source>
</evidence>
<feature type="domain" description="Lipoprotein-associated type-17" evidence="3">
    <location>
        <begin position="563"/>
        <end position="643"/>
    </location>
</feature>
<dbReference type="Pfam" id="PF04200">
    <property type="entry name" value="Lipoprotein_17"/>
    <property type="match status" value="3"/>
</dbReference>
<organism evidence="4 5">
    <name type="scientific">Metamycoplasma faucium</name>
    <dbReference type="NCBI Taxonomy" id="56142"/>
    <lineage>
        <taxon>Bacteria</taxon>
        <taxon>Bacillati</taxon>
        <taxon>Mycoplasmatota</taxon>
        <taxon>Mycoplasmoidales</taxon>
        <taxon>Metamycoplasmataceae</taxon>
        <taxon>Metamycoplasma</taxon>
    </lineage>
</organism>
<keyword evidence="5" id="KW-1185">Reference proteome</keyword>
<proteinExistence type="predicted"/>
<feature type="coiled-coil region" evidence="1">
    <location>
        <begin position="814"/>
        <end position="848"/>
    </location>
</feature>
<name>A0ABZ2TLH9_9BACT</name>
<evidence type="ECO:0000259" key="3">
    <source>
        <dbReference type="Pfam" id="PF04200"/>
    </source>
</evidence>
<gene>
    <name evidence="4" type="ORF">LQ356_00200</name>
</gene>
<accession>A0ABZ2TLH9</accession>
<feature type="domain" description="Lipoprotein-associated type-17" evidence="3">
    <location>
        <begin position="161"/>
        <end position="238"/>
    </location>
</feature>
<evidence type="ECO:0000313" key="4">
    <source>
        <dbReference type="EMBL" id="WYM97305.1"/>
    </source>
</evidence>
<feature type="chain" id="PRO_5045231216" description="Lipoprotein-associated type-17 domain-containing protein" evidence="2">
    <location>
        <begin position="21"/>
        <end position="1008"/>
    </location>
</feature>
<dbReference type="RefSeq" id="WP_405311681.1">
    <property type="nucleotide sequence ID" value="NZ_CP088155.1"/>
</dbReference>